<dbReference type="InterPro" id="IPR038729">
    <property type="entry name" value="Rad50/SbcC_AAA"/>
</dbReference>
<evidence type="ECO:0000259" key="2">
    <source>
        <dbReference type="Pfam" id="PF13476"/>
    </source>
</evidence>
<reference evidence="3 4" key="1">
    <citation type="journal article" date="2016" name="Genome Announc.">
        <title>First Complete Genome Sequence of a Subdivision 6 Acidobacterium Strain.</title>
        <authorList>
            <person name="Huang S."/>
            <person name="Vieira S."/>
            <person name="Bunk B."/>
            <person name="Riedel T."/>
            <person name="Sproer C."/>
            <person name="Overmann J."/>
        </authorList>
    </citation>
    <scope>NUCLEOTIDE SEQUENCE [LARGE SCALE GENOMIC DNA]</scope>
    <source>
        <strain evidence="4">DSM 100886 HEG_-6_39</strain>
    </source>
</reference>
<dbReference type="KEGG" id="abac:LuPra_06154"/>
<accession>A0A143PXU4</accession>
<dbReference type="PANTHER" id="PTHR32182">
    <property type="entry name" value="DNA REPLICATION AND REPAIR PROTEIN RECF"/>
    <property type="match status" value="1"/>
</dbReference>
<dbReference type="GO" id="GO:0000731">
    <property type="term" value="P:DNA synthesis involved in DNA repair"/>
    <property type="evidence" value="ECO:0007669"/>
    <property type="project" value="TreeGrafter"/>
</dbReference>
<gene>
    <name evidence="3" type="ORF">LuPra_06154</name>
</gene>
<dbReference type="AlphaFoldDB" id="A0A143PXU4"/>
<dbReference type="Proteomes" id="UP000076079">
    <property type="component" value="Chromosome"/>
</dbReference>
<sequence>MSRGSTRTDDTVSDNPILADLLRRLAAGGKDAEPFAIYVAYACDGTDALAGAIDAGADLAPRAAADALPLTAPADVPRAYLKTIKVRAFRGIGPERALEIPEGRGLTIVSGRNGSGKSSFAEAVELLFTDTCARFGAARAAEGWRNHHVDQLPFIAADVVVEQTGTVTFSRRWGKGAELKDGETVVKDAGPTRTLSETPWLRASLDYRPFLAYSQLGEMLDGRSALYDALMTGLGLEQYVDVRQRLMDAARAIDKCQDDSKRAASGVVAAAQSAKALGDDPRLDEIVTLLGARTWDFDAIQRLVADDLTDDGQGQLLRQLATLRAPALADGTDVVAGLREAGDRVREIGERSAGRARQLADLLERALDVTKATESDACPVCGTADVIDDAWRSRTRQAADILRSDAAEADGAQATLDRARSRAMQFCVAAPAVLATAARAALDVQAALDAWQTFASAPAGAGEIEPLAAHIESTMPPLLSAVTAVMAMAQAELARREDVWRPVALQLAAWLPPARQAEAGKEAKKHLRKAEDWLKDVIEDIRRERFEPIAQQATHYWSMLRLQSSVDLRDVQMVGSGTRRSVQLDVSLEGTETSALSVMSQGELNSLALSLFLPRATMPESPFGFVLIDDPVQALDPAKVEGLARVLAQAARSHQVVVFTHDDRLPEAVRRLEIRATFVDILRRDRSVVDIRRVKGPVAILLDDAKAIAMTEHMPDGIKLRLVPNFCRSALEAACQEVVRARRLREGALHTDVEDTLVKAGKFRNLMALALFDNMDRGGDVEQRLGSMRKLPHKQTFRDCLEGAHGDFTGDPLALVSATQALVDMIRAQVAKP</sequence>
<proteinExistence type="predicted"/>
<feature type="domain" description="Rad50/SbcC-type AAA" evidence="2">
    <location>
        <begin position="84"/>
        <end position="149"/>
    </location>
</feature>
<dbReference type="InterPro" id="IPR027417">
    <property type="entry name" value="P-loop_NTPase"/>
</dbReference>
<keyword evidence="4" id="KW-1185">Reference proteome</keyword>
<evidence type="ECO:0000259" key="1">
    <source>
        <dbReference type="Pfam" id="PF13304"/>
    </source>
</evidence>
<dbReference type="Pfam" id="PF13476">
    <property type="entry name" value="AAA_23"/>
    <property type="match status" value="1"/>
</dbReference>
<protein>
    <submittedName>
        <fullName evidence="3">Recombination protein F</fullName>
    </submittedName>
</protein>
<dbReference type="EMBL" id="CP015136">
    <property type="protein sequence ID" value="AMY12870.1"/>
    <property type="molecule type" value="Genomic_DNA"/>
</dbReference>
<dbReference type="Gene3D" id="3.40.50.300">
    <property type="entry name" value="P-loop containing nucleotide triphosphate hydrolases"/>
    <property type="match status" value="2"/>
</dbReference>
<dbReference type="InterPro" id="IPR003959">
    <property type="entry name" value="ATPase_AAA_core"/>
</dbReference>
<dbReference type="PANTHER" id="PTHR32182:SF22">
    <property type="entry name" value="ATP-DEPENDENT ENDONUCLEASE, OLD FAMILY-RELATED"/>
    <property type="match status" value="1"/>
</dbReference>
<dbReference type="PATRIC" id="fig|1813736.3.peg.6463"/>
<evidence type="ECO:0000313" key="4">
    <source>
        <dbReference type="Proteomes" id="UP000076079"/>
    </source>
</evidence>
<name>A0A143PXU4_LUTPR</name>
<feature type="domain" description="ATPase AAA-type core" evidence="1">
    <location>
        <begin position="523"/>
        <end position="664"/>
    </location>
</feature>
<dbReference type="GO" id="GO:0006302">
    <property type="term" value="P:double-strand break repair"/>
    <property type="evidence" value="ECO:0007669"/>
    <property type="project" value="InterPro"/>
</dbReference>
<dbReference type="GO" id="GO:0005524">
    <property type="term" value="F:ATP binding"/>
    <property type="evidence" value="ECO:0007669"/>
    <property type="project" value="InterPro"/>
</dbReference>
<dbReference type="GO" id="GO:0016887">
    <property type="term" value="F:ATP hydrolysis activity"/>
    <property type="evidence" value="ECO:0007669"/>
    <property type="project" value="InterPro"/>
</dbReference>
<dbReference type="SUPFAM" id="SSF52540">
    <property type="entry name" value="P-loop containing nucleoside triphosphate hydrolases"/>
    <property type="match status" value="1"/>
</dbReference>
<evidence type="ECO:0000313" key="3">
    <source>
        <dbReference type="EMBL" id="AMY12870.1"/>
    </source>
</evidence>
<dbReference type="Pfam" id="PF13304">
    <property type="entry name" value="AAA_21"/>
    <property type="match status" value="1"/>
</dbReference>
<dbReference type="STRING" id="1855912.LuPra_06154"/>
<organism evidence="3 4">
    <name type="scientific">Luteitalea pratensis</name>
    <dbReference type="NCBI Taxonomy" id="1855912"/>
    <lineage>
        <taxon>Bacteria</taxon>
        <taxon>Pseudomonadati</taxon>
        <taxon>Acidobacteriota</taxon>
        <taxon>Vicinamibacteria</taxon>
        <taxon>Vicinamibacterales</taxon>
        <taxon>Vicinamibacteraceae</taxon>
        <taxon>Luteitalea</taxon>
    </lineage>
</organism>
<reference evidence="4" key="2">
    <citation type="submission" date="2016-04" db="EMBL/GenBank/DDBJ databases">
        <title>First Complete Genome Sequence of a Subdivision 6 Acidobacterium.</title>
        <authorList>
            <person name="Huang S."/>
            <person name="Vieira S."/>
            <person name="Bunk B."/>
            <person name="Riedel T."/>
            <person name="Sproeer C."/>
            <person name="Overmann J."/>
        </authorList>
    </citation>
    <scope>NUCLEOTIDE SEQUENCE [LARGE SCALE GENOMIC DNA]</scope>
    <source>
        <strain evidence="4">DSM 100886 HEG_-6_39</strain>
    </source>
</reference>